<dbReference type="InterPro" id="IPR027417">
    <property type="entry name" value="P-loop_NTPase"/>
</dbReference>
<keyword evidence="9" id="KW-0325">Glycoprotein</keyword>
<evidence type="ECO:0000256" key="2">
    <source>
        <dbReference type="ARBA" id="ARBA00022448"/>
    </source>
</evidence>
<reference evidence="13" key="2">
    <citation type="submission" date="2022-06" db="UniProtKB">
        <authorList>
            <consortium name="EnsemblMetazoa"/>
        </authorList>
    </citation>
    <scope>IDENTIFICATION</scope>
    <source>
        <strain evidence="13">p50T (Dazao)</strain>
    </source>
</reference>
<sequence>MEAVCGQGDRSCEMRALNAALHSLHLYCATITAGLMYCCSTTHKHYRYKKNWRAQNVRGVASLALFGIWCCGAAAALLRRTDTVRLVSALMAPLAWIAAACFHVALWNRQSSAPILYLAIYWSLSAISAASILWQHIRVGAEVNHIELYIQGASLLLSLTISAVDCACFYEVVTKHFSHRDKTTNSSSKVSYKHNSSHFYSKISFYWINGLLYKGYESPLEMEDLGELPDKEKSVKYYKKIHSIYKSVEKTKYNDGPSIWTCYLCRVWPNFYIGGILKLLGDLIGLVPPLGLAFIIQFIESPISNEHNSNEAHVTLREFIGNGYVMLLVITLALIYQALLSQNSTHLVTVEGARLKTALQAMIYDKCMRIASWTPSESNLDEDSPLLMNSDDESNTRSGLITNLVSQDTYNIMSCVWICHYIWAIPLKVAVILYLLYMKLGVSAIIGAVASVLVITPLQFLVGKKLSDNSKDISKCTDHRISKMTEILQGINVIKLYVWEDLFKEKILQLREVELKLLNKDSLYWSFLTFSTQVSTILITVITFTVYFFIEEGTGLTAMNVFAGLAFFNQLSVPLLILPVTVLMIIQAMVSTRRIKDFLDLPESNNVGNEITEYEELLNKPNVPCNDNTHQNDVPSHDVMANKDEMCEIEFAEQLSNESHVNKSESSQLVTFRNAAFTWGVKDDLLEVGDLEIPTGKLIMVVGGTSAGKSSFLSALIGEMYLERGDVLYNRNSSKWYAGQPPWLLEASVRDNIIMGHSWCQKNYARVLRATGLRPDLQLLPEGDATRLGSHGTPLSGGQRIRVSIARALYSKAQLLALDEPLAALDAALARHVVARGLVPAVRAGRTIVLATNRLELLHYADLIIAMDNGRVSGYGRVSSASNDSYLSRWVQLASEARAAAARGCAGPPDGTARERARLVRVLSRAKFQRCASEDTAIGITEAAGAHLLAEVPMYTGGSWRRVVQQQRPPLMRQFSSPPPSSIWRREIRRTVSADESNTTLQREVSLLRRWLRPQGNRTLRRWTPRNLRRLISSESDTPAPDTNGINEESLVETTYSTVSINGGDTNVGMINDESSLDKSQSWNDVSECKIWLEYGLACGWWGIAFWVAAATAQGLALAADYWLMCLTNDNATENFSDDQLWSSVRKYGLWCAAGAGAAGAAQAACACAGAGARRVLHERLLHAALYASPHHHHTTPTGTTLHRFSADVLLLDKKLPTAISRWTQLALLCAAAMLVNAVVAPWSLTALIPAFLCYLCLQSVYLRNSRELQQVEGQSAGRVVSLCRETCAGGSTIRASRLQTRMRTDFLRRLDYNHNALLLLNTANRWLGLSLDLVGAASVCVSLCVCMYSGSRGAVAGLAGAYSLLLPAYLAHLAKCRADLDQQLAALHRIHRDTNVPREDYREHCSIPANWQRSGKIEFQNVSVQHEPNSQNILNKINISIAPGEKVAICGRSGSGKSTLLMTCVGATSIAEGRVLIDGQDVSRVPLRALRHRVVVLPQEPAMFSGTLRENLDPLAVHTDEEIWHSLKVVGLYDFVSAQSAGLECSIAGRGGWSAGRAARACAARAALHARLAAALLLDEPAAALDAAAERALLAAMARIAPDTTIITVAHRISSVRGYDRAVVLEEGRVVEQGEVGPLLSRPVSRLARMLAAAHTHV</sequence>
<name>A0A8R2C5B4_BOMMO</name>
<dbReference type="PROSITE" id="PS50929">
    <property type="entry name" value="ABC_TM1F"/>
    <property type="match status" value="2"/>
</dbReference>
<dbReference type="FunFam" id="3.40.50.300:FF:002145">
    <property type="entry name" value="ABC transporter (MsbA subfamily)"/>
    <property type="match status" value="1"/>
</dbReference>
<evidence type="ECO:0008006" key="15">
    <source>
        <dbReference type="Google" id="ProtNLM"/>
    </source>
</evidence>
<evidence type="ECO:0000313" key="14">
    <source>
        <dbReference type="Proteomes" id="UP000005204"/>
    </source>
</evidence>
<feature type="transmembrane region" description="Helical" evidence="10">
    <location>
        <begin position="319"/>
        <end position="339"/>
    </location>
</feature>
<keyword evidence="4 10" id="KW-0812">Transmembrane</keyword>
<organism evidence="13 14">
    <name type="scientific">Bombyx mori</name>
    <name type="common">Silk moth</name>
    <dbReference type="NCBI Taxonomy" id="7091"/>
    <lineage>
        <taxon>Eukaryota</taxon>
        <taxon>Metazoa</taxon>
        <taxon>Ecdysozoa</taxon>
        <taxon>Arthropoda</taxon>
        <taxon>Hexapoda</taxon>
        <taxon>Insecta</taxon>
        <taxon>Pterygota</taxon>
        <taxon>Neoptera</taxon>
        <taxon>Endopterygota</taxon>
        <taxon>Lepidoptera</taxon>
        <taxon>Glossata</taxon>
        <taxon>Ditrysia</taxon>
        <taxon>Bombycoidea</taxon>
        <taxon>Bombycidae</taxon>
        <taxon>Bombycinae</taxon>
        <taxon>Bombyx</taxon>
    </lineage>
</organism>
<proteinExistence type="predicted"/>
<dbReference type="GO" id="GO:0140359">
    <property type="term" value="F:ABC-type transporter activity"/>
    <property type="evidence" value="ECO:0007669"/>
    <property type="project" value="InterPro"/>
</dbReference>
<feature type="transmembrane region" description="Helical" evidence="10">
    <location>
        <begin position="115"/>
        <end position="137"/>
    </location>
</feature>
<dbReference type="SUPFAM" id="SSF52540">
    <property type="entry name" value="P-loop containing nucleoside triphosphate hydrolases"/>
    <property type="match status" value="2"/>
</dbReference>
<evidence type="ECO:0000256" key="5">
    <source>
        <dbReference type="ARBA" id="ARBA00022741"/>
    </source>
</evidence>
<evidence type="ECO:0000256" key="4">
    <source>
        <dbReference type="ARBA" id="ARBA00022692"/>
    </source>
</evidence>
<protein>
    <recommendedName>
        <fullName evidence="15">ATP-binding cassette sub-family C member Sur</fullName>
    </recommendedName>
</protein>
<dbReference type="InterPro" id="IPR036640">
    <property type="entry name" value="ABC1_TM_sf"/>
</dbReference>
<dbReference type="InterPro" id="IPR011527">
    <property type="entry name" value="ABC1_TM_dom"/>
</dbReference>
<feature type="transmembrane region" description="Helical" evidence="10">
    <location>
        <begin position="415"/>
        <end position="436"/>
    </location>
</feature>
<evidence type="ECO:0000256" key="9">
    <source>
        <dbReference type="ARBA" id="ARBA00023180"/>
    </source>
</evidence>
<feature type="transmembrane region" description="Helical" evidence="10">
    <location>
        <begin position="523"/>
        <end position="550"/>
    </location>
</feature>
<evidence type="ECO:0000256" key="7">
    <source>
        <dbReference type="ARBA" id="ARBA00022989"/>
    </source>
</evidence>
<dbReference type="SMART" id="SM00382">
    <property type="entry name" value="AAA"/>
    <property type="match status" value="2"/>
</dbReference>
<dbReference type="OrthoDB" id="6500128at2759"/>
<dbReference type="SUPFAM" id="SSF90123">
    <property type="entry name" value="ABC transporter transmembrane region"/>
    <property type="match status" value="2"/>
</dbReference>
<dbReference type="GeneID" id="101736039"/>
<evidence type="ECO:0000256" key="10">
    <source>
        <dbReference type="SAM" id="Phobius"/>
    </source>
</evidence>
<dbReference type="InterPro" id="IPR050173">
    <property type="entry name" value="ABC_transporter_C-like"/>
</dbReference>
<accession>A0A8R2C5B4</accession>
<dbReference type="GO" id="GO:0005886">
    <property type="term" value="C:plasma membrane"/>
    <property type="evidence" value="ECO:0007669"/>
    <property type="project" value="UniProtKB-SubCell"/>
</dbReference>
<dbReference type="GO" id="GO:0016887">
    <property type="term" value="F:ATP hydrolysis activity"/>
    <property type="evidence" value="ECO:0007669"/>
    <property type="project" value="InterPro"/>
</dbReference>
<feature type="domain" description="ABC transporter" evidence="11">
    <location>
        <begin position="1418"/>
        <end position="1653"/>
    </location>
</feature>
<dbReference type="RefSeq" id="XP_012544692.1">
    <property type="nucleotide sequence ID" value="XM_012689238.4"/>
</dbReference>
<dbReference type="PANTHER" id="PTHR24223">
    <property type="entry name" value="ATP-BINDING CASSETTE SUB-FAMILY C"/>
    <property type="match status" value="1"/>
</dbReference>
<keyword evidence="8 10" id="KW-0472">Membrane</keyword>
<feature type="transmembrane region" description="Helical" evidence="10">
    <location>
        <begin position="442"/>
        <end position="462"/>
    </location>
</feature>
<dbReference type="Proteomes" id="UP000005204">
    <property type="component" value="Unassembled WGS sequence"/>
</dbReference>
<dbReference type="Gene3D" id="3.40.50.300">
    <property type="entry name" value="P-loop containing nucleotide triphosphate hydrolases"/>
    <property type="match status" value="2"/>
</dbReference>
<feature type="transmembrane region" description="Helical" evidence="10">
    <location>
        <begin position="562"/>
        <end position="586"/>
    </location>
</feature>
<feature type="domain" description="ABC transmembrane type-1" evidence="12">
    <location>
        <begin position="1108"/>
        <end position="1349"/>
    </location>
</feature>
<dbReference type="SMR" id="A0A8R2C5B4"/>
<evidence type="ECO:0000256" key="8">
    <source>
        <dbReference type="ARBA" id="ARBA00023136"/>
    </source>
</evidence>
<evidence type="ECO:0000256" key="1">
    <source>
        <dbReference type="ARBA" id="ARBA00004651"/>
    </source>
</evidence>
<reference evidence="14" key="1">
    <citation type="journal article" date="2008" name="Insect Biochem. Mol. Biol.">
        <title>The genome of a lepidopteran model insect, the silkworm Bombyx mori.</title>
        <authorList>
            <consortium name="International Silkworm Genome Consortium"/>
        </authorList>
    </citation>
    <scope>NUCLEOTIDE SEQUENCE [LARGE SCALE GENOMIC DNA]</scope>
    <source>
        <strain evidence="14">p50T</strain>
    </source>
</reference>
<dbReference type="CDD" id="cd18591">
    <property type="entry name" value="ABC_6TM_SUR1_D1_like"/>
    <property type="match status" value="1"/>
</dbReference>
<dbReference type="GO" id="GO:0005524">
    <property type="term" value="F:ATP binding"/>
    <property type="evidence" value="ECO:0007669"/>
    <property type="project" value="UniProtKB-KW"/>
</dbReference>
<feature type="transmembrane region" description="Helical" evidence="10">
    <location>
        <begin position="60"/>
        <end position="78"/>
    </location>
</feature>
<keyword evidence="7 10" id="KW-1133">Transmembrane helix</keyword>
<dbReference type="Pfam" id="PF00005">
    <property type="entry name" value="ABC_tran"/>
    <property type="match status" value="2"/>
</dbReference>
<dbReference type="Gene3D" id="1.20.1560.10">
    <property type="entry name" value="ABC transporter type 1, transmembrane domain"/>
    <property type="match status" value="2"/>
</dbReference>
<feature type="transmembrane region" description="Helical" evidence="10">
    <location>
        <begin position="84"/>
        <end position="108"/>
    </location>
</feature>
<feature type="transmembrane region" description="Helical" evidence="10">
    <location>
        <begin position="20"/>
        <end position="39"/>
    </location>
</feature>
<keyword evidence="2" id="KW-0813">Transport</keyword>
<dbReference type="InterPro" id="IPR003439">
    <property type="entry name" value="ABC_transporter-like_ATP-bd"/>
</dbReference>
<dbReference type="PANTHER" id="PTHR24223:SF461">
    <property type="entry name" value="ATP-BINDING CASSETTE SUB-FAMILY C MEMBER SUR"/>
    <property type="match status" value="1"/>
</dbReference>
<feature type="transmembrane region" description="Helical" evidence="10">
    <location>
        <begin position="149"/>
        <end position="173"/>
    </location>
</feature>
<evidence type="ECO:0000256" key="3">
    <source>
        <dbReference type="ARBA" id="ARBA00022475"/>
    </source>
</evidence>
<dbReference type="CTD" id="34350"/>
<dbReference type="EnsemblMetazoa" id="XM_012689238.3">
    <property type="protein sequence ID" value="XP_012544692.1"/>
    <property type="gene ID" value="LOC101736039"/>
</dbReference>
<dbReference type="Pfam" id="PF00664">
    <property type="entry name" value="ABC_membrane"/>
    <property type="match status" value="2"/>
</dbReference>
<dbReference type="InterPro" id="IPR003593">
    <property type="entry name" value="AAA+_ATPase"/>
</dbReference>
<feature type="domain" description="ABC transmembrane type-1" evidence="12">
    <location>
        <begin position="273"/>
        <end position="587"/>
    </location>
</feature>
<evidence type="ECO:0000259" key="12">
    <source>
        <dbReference type="PROSITE" id="PS50929"/>
    </source>
</evidence>
<dbReference type="KEGG" id="bmor:101736039"/>
<dbReference type="PROSITE" id="PS50893">
    <property type="entry name" value="ABC_TRANSPORTER_2"/>
    <property type="match status" value="2"/>
</dbReference>
<evidence type="ECO:0000259" key="11">
    <source>
        <dbReference type="PROSITE" id="PS50893"/>
    </source>
</evidence>
<evidence type="ECO:0000256" key="6">
    <source>
        <dbReference type="ARBA" id="ARBA00022840"/>
    </source>
</evidence>
<keyword evidence="3" id="KW-1003">Cell membrane</keyword>
<evidence type="ECO:0000313" key="13">
    <source>
        <dbReference type="EnsemblMetazoa" id="XP_012544692.1"/>
    </source>
</evidence>
<keyword evidence="6" id="KW-0067">ATP-binding</keyword>
<comment type="subcellular location">
    <subcellularLocation>
        <location evidence="1">Cell membrane</location>
        <topology evidence="1">Multi-pass membrane protein</topology>
    </subcellularLocation>
</comment>
<keyword evidence="14" id="KW-1185">Reference proteome</keyword>
<dbReference type="FunFam" id="1.20.1560.10:FF:000006">
    <property type="entry name" value="ATP-binding cassette, sub-family C (CFTR/MRP), member 9"/>
    <property type="match status" value="1"/>
</dbReference>
<keyword evidence="5" id="KW-0547">Nucleotide-binding</keyword>
<feature type="domain" description="ABC transporter" evidence="11">
    <location>
        <begin position="670"/>
        <end position="894"/>
    </location>
</feature>